<gene>
    <name evidence="10" type="primary">cobT</name>
    <name evidence="11" type="ORF">JN11_02147</name>
</gene>
<dbReference type="GO" id="GO:0008939">
    <property type="term" value="F:nicotinate-nucleotide-dimethylbenzimidazole phosphoribosyltransferase activity"/>
    <property type="evidence" value="ECO:0007669"/>
    <property type="project" value="UniProtKB-UniRule"/>
</dbReference>
<evidence type="ECO:0000256" key="8">
    <source>
        <dbReference type="ARBA" id="ARBA00030686"/>
    </source>
</evidence>
<sequence length="345" mass="37676">MKDFKVKKVEKSLEKELQHKIDYKTKPLGSLGKLEDIALQIGLIQETLSPKIKSPTVLVFAGDHGIANDGVSPYPQEVTYQMVMNFLNEGAGINVFARQNGLVVKVVDAGVNYDFGSLGKLLHYKVNKGTRSFLNNTAMERIELSECFIKGSAIVNDLFEKGCNCIAFGEMGIGNTSSAAMLMHYFTETDLHDCVGRGTGLDNKGLKKKIGVLEAAVEFHGELEDWEKIMMAFSGFEIAMMTGAMLQAAENKMVILLDGFIATTAYLAAYKLYPEIKNYVIACHLSDEKGHKLLLEYLGVSPLLSLGMRLGEGTGTAIAFPIVNASVNFLNEMASFESAGVSNKE</sequence>
<reference evidence="11 12" key="1">
    <citation type="submission" date="2019-07" db="EMBL/GenBank/DDBJ databases">
        <title>Genomic Encyclopedia of Archaeal and Bacterial Type Strains, Phase II (KMG-II): from individual species to whole genera.</title>
        <authorList>
            <person name="Goeker M."/>
        </authorList>
    </citation>
    <scope>NUCLEOTIDE SEQUENCE [LARGE SCALE GENOMIC DNA]</scope>
    <source>
        <strain evidence="11 12">ATCC BAA-1854</strain>
    </source>
</reference>
<evidence type="ECO:0000256" key="10">
    <source>
        <dbReference type="HAMAP-Rule" id="MF_00230"/>
    </source>
</evidence>
<dbReference type="InterPro" id="IPR036087">
    <property type="entry name" value="Nict_dMeBzImd_PRibTrfase_sf"/>
</dbReference>
<dbReference type="InterPro" id="IPR003200">
    <property type="entry name" value="Nict_dMeBzImd_PRibTrfase"/>
</dbReference>
<evidence type="ECO:0000256" key="2">
    <source>
        <dbReference type="ARBA" id="ARBA00007110"/>
    </source>
</evidence>
<dbReference type="PANTHER" id="PTHR43463">
    <property type="entry name" value="NICOTINATE-NUCLEOTIDE--DIMETHYLBENZIMIDAZOLE PHOSPHORIBOSYLTRANSFERASE"/>
    <property type="match status" value="1"/>
</dbReference>
<dbReference type="Gene3D" id="1.10.1610.10">
    <property type="match status" value="1"/>
</dbReference>
<name>A0A562U663_9SPHI</name>
<comment type="pathway">
    <text evidence="1 10">Nucleoside biosynthesis; alpha-ribazole biosynthesis; alpha-ribazole from 5,6-dimethylbenzimidazole: step 1/2.</text>
</comment>
<evidence type="ECO:0000256" key="1">
    <source>
        <dbReference type="ARBA" id="ARBA00005049"/>
    </source>
</evidence>
<dbReference type="EC" id="2.4.2.21" evidence="3 10"/>
<dbReference type="InterPro" id="IPR017846">
    <property type="entry name" value="Nict_dMeBzImd_PRibTrfase_bact"/>
</dbReference>
<evidence type="ECO:0000256" key="9">
    <source>
        <dbReference type="ARBA" id="ARBA00047340"/>
    </source>
</evidence>
<dbReference type="InterPro" id="IPR023195">
    <property type="entry name" value="Nict_dMeBzImd_PRibTrfase_N"/>
</dbReference>
<evidence type="ECO:0000313" key="11">
    <source>
        <dbReference type="EMBL" id="TWJ00887.1"/>
    </source>
</evidence>
<evidence type="ECO:0000256" key="5">
    <source>
        <dbReference type="ARBA" id="ARBA00022573"/>
    </source>
</evidence>
<protein>
    <recommendedName>
        <fullName evidence="4 10">Nicotinate-nucleotide--dimethylbenzimidazole phosphoribosyltransferase</fullName>
        <shortName evidence="10">NN:DBI PRT</shortName>
        <ecNumber evidence="3 10">2.4.2.21</ecNumber>
    </recommendedName>
    <alternativeName>
        <fullName evidence="8 10">N(1)-alpha-phosphoribosyltransferase</fullName>
    </alternativeName>
</protein>
<dbReference type="Gene3D" id="3.40.50.10210">
    <property type="match status" value="1"/>
</dbReference>
<dbReference type="NCBIfam" id="NF000996">
    <property type="entry name" value="PRK00105.1"/>
    <property type="match status" value="1"/>
</dbReference>
<proteinExistence type="inferred from homology"/>
<keyword evidence="12" id="KW-1185">Reference proteome</keyword>
<dbReference type="GO" id="GO:0009236">
    <property type="term" value="P:cobalamin biosynthetic process"/>
    <property type="evidence" value="ECO:0007669"/>
    <property type="project" value="UniProtKB-UniRule"/>
</dbReference>
<keyword evidence="5 10" id="KW-0169">Cobalamin biosynthesis</keyword>
<accession>A0A562U663</accession>
<dbReference type="AlphaFoldDB" id="A0A562U663"/>
<comment type="similarity">
    <text evidence="2 10">Belongs to the CobT family.</text>
</comment>
<comment type="function">
    <text evidence="10">Catalyzes the synthesis of alpha-ribazole-5'-phosphate from nicotinate mononucleotide (NAMN) and 5,6-dimethylbenzimidazole (DMB).</text>
</comment>
<dbReference type="RefSeq" id="WP_144912353.1">
    <property type="nucleotide sequence ID" value="NZ_VLLI01000005.1"/>
</dbReference>
<dbReference type="Proteomes" id="UP000317010">
    <property type="component" value="Unassembled WGS sequence"/>
</dbReference>
<evidence type="ECO:0000256" key="6">
    <source>
        <dbReference type="ARBA" id="ARBA00022676"/>
    </source>
</evidence>
<keyword evidence="6 10" id="KW-0328">Glycosyltransferase</keyword>
<keyword evidence="7 10" id="KW-0808">Transferase</keyword>
<evidence type="ECO:0000256" key="4">
    <source>
        <dbReference type="ARBA" id="ARBA00015486"/>
    </source>
</evidence>
<dbReference type="FunFam" id="3.40.50.10210:FF:000001">
    <property type="entry name" value="Nicotinate-nucleotide--dimethylbenzimidazole phosphoribosyltransferase"/>
    <property type="match status" value="1"/>
</dbReference>
<dbReference type="NCBIfam" id="TIGR03160">
    <property type="entry name" value="cobT_DBIPRT"/>
    <property type="match status" value="1"/>
</dbReference>
<organism evidence="11 12">
    <name type="scientific">Mucilaginibacter frigoritolerans</name>
    <dbReference type="NCBI Taxonomy" id="652788"/>
    <lineage>
        <taxon>Bacteria</taxon>
        <taxon>Pseudomonadati</taxon>
        <taxon>Bacteroidota</taxon>
        <taxon>Sphingobacteriia</taxon>
        <taxon>Sphingobacteriales</taxon>
        <taxon>Sphingobacteriaceae</taxon>
        <taxon>Mucilaginibacter</taxon>
    </lineage>
</organism>
<feature type="active site" description="Proton acceptor" evidence="10">
    <location>
        <position position="312"/>
    </location>
</feature>
<dbReference type="SUPFAM" id="SSF52733">
    <property type="entry name" value="Nicotinate mononucleotide:5,6-dimethylbenzimidazole phosphoribosyltransferase (CobT)"/>
    <property type="match status" value="1"/>
</dbReference>
<dbReference type="UniPathway" id="UPA00061">
    <property type="reaction ID" value="UER00516"/>
</dbReference>
<dbReference type="HAMAP" id="MF_00230">
    <property type="entry name" value="CobT"/>
    <property type="match status" value="1"/>
</dbReference>
<dbReference type="EMBL" id="VLLI01000005">
    <property type="protein sequence ID" value="TWJ00887.1"/>
    <property type="molecule type" value="Genomic_DNA"/>
</dbReference>
<evidence type="ECO:0000313" key="12">
    <source>
        <dbReference type="Proteomes" id="UP000317010"/>
    </source>
</evidence>
<dbReference type="CDD" id="cd02439">
    <property type="entry name" value="DMB-PRT_CobT"/>
    <property type="match status" value="1"/>
</dbReference>
<comment type="caution">
    <text evidence="11">The sequence shown here is derived from an EMBL/GenBank/DDBJ whole genome shotgun (WGS) entry which is preliminary data.</text>
</comment>
<comment type="catalytic activity">
    <reaction evidence="9 10">
        <text>5,6-dimethylbenzimidazole + nicotinate beta-D-ribonucleotide = alpha-ribazole 5'-phosphate + nicotinate + H(+)</text>
        <dbReference type="Rhea" id="RHEA:11196"/>
        <dbReference type="ChEBI" id="CHEBI:15378"/>
        <dbReference type="ChEBI" id="CHEBI:15890"/>
        <dbReference type="ChEBI" id="CHEBI:32544"/>
        <dbReference type="ChEBI" id="CHEBI:57502"/>
        <dbReference type="ChEBI" id="CHEBI:57918"/>
        <dbReference type="EC" id="2.4.2.21"/>
    </reaction>
</comment>
<evidence type="ECO:0000256" key="3">
    <source>
        <dbReference type="ARBA" id="ARBA00011991"/>
    </source>
</evidence>
<dbReference type="Pfam" id="PF02277">
    <property type="entry name" value="DBI_PRT"/>
    <property type="match status" value="1"/>
</dbReference>
<evidence type="ECO:0000256" key="7">
    <source>
        <dbReference type="ARBA" id="ARBA00022679"/>
    </source>
</evidence>
<dbReference type="OrthoDB" id="9781491at2"/>
<dbReference type="PANTHER" id="PTHR43463:SF1">
    <property type="entry name" value="NICOTINATE-NUCLEOTIDE--DIMETHYLBENZIMIDAZOLE PHOSPHORIBOSYLTRANSFERASE"/>
    <property type="match status" value="1"/>
</dbReference>